<keyword evidence="7" id="KW-0106">Calcium</keyword>
<evidence type="ECO:0000256" key="8">
    <source>
        <dbReference type="ARBA" id="ARBA00022989"/>
    </source>
</evidence>
<dbReference type="GO" id="GO:0016020">
    <property type="term" value="C:membrane"/>
    <property type="evidence" value="ECO:0007669"/>
    <property type="project" value="UniProtKB-SubCell"/>
</dbReference>
<organism evidence="15">
    <name type="scientific">Ostreococcus mediterraneus</name>
    <dbReference type="NCBI Taxonomy" id="1486918"/>
    <lineage>
        <taxon>Eukaryota</taxon>
        <taxon>Viridiplantae</taxon>
        <taxon>Chlorophyta</taxon>
        <taxon>Mamiellophyceae</taxon>
        <taxon>Mamiellales</taxon>
        <taxon>Bathycoccaceae</taxon>
        <taxon>Ostreococcus</taxon>
    </lineage>
</organism>
<evidence type="ECO:0000259" key="14">
    <source>
        <dbReference type="PROSITE" id="PS51847"/>
    </source>
</evidence>
<evidence type="ECO:0000256" key="3">
    <source>
        <dbReference type="ARBA" id="ARBA00022448"/>
    </source>
</evidence>
<proteinExistence type="inferred from homology"/>
<feature type="region of interest" description="Disordered" evidence="12">
    <location>
        <begin position="1"/>
        <end position="31"/>
    </location>
</feature>
<dbReference type="InterPro" id="IPR039010">
    <property type="entry name" value="Synaptotagmin_SMP"/>
</dbReference>
<dbReference type="GO" id="GO:0008289">
    <property type="term" value="F:lipid binding"/>
    <property type="evidence" value="ECO:0007669"/>
    <property type="project" value="UniProtKB-KW"/>
</dbReference>
<evidence type="ECO:0000256" key="2">
    <source>
        <dbReference type="ARBA" id="ARBA00006996"/>
    </source>
</evidence>
<dbReference type="PROSITE" id="PS51847">
    <property type="entry name" value="SMP"/>
    <property type="match status" value="1"/>
</dbReference>
<feature type="compositionally biased region" description="Polar residues" evidence="12">
    <location>
        <begin position="12"/>
        <end position="25"/>
    </location>
</feature>
<reference evidence="15" key="1">
    <citation type="submission" date="2021-01" db="EMBL/GenBank/DDBJ databases">
        <authorList>
            <person name="Corre E."/>
            <person name="Pelletier E."/>
            <person name="Niang G."/>
            <person name="Scheremetjew M."/>
            <person name="Finn R."/>
            <person name="Kale V."/>
            <person name="Holt S."/>
            <person name="Cochrane G."/>
            <person name="Meng A."/>
            <person name="Brown T."/>
            <person name="Cohen L."/>
        </authorList>
    </citation>
    <scope>NUCLEOTIDE SEQUENCE</scope>
    <source>
        <strain evidence="15">Clade-D-RCC2573</strain>
    </source>
</reference>
<evidence type="ECO:0000256" key="7">
    <source>
        <dbReference type="ARBA" id="ARBA00022837"/>
    </source>
</evidence>
<evidence type="ECO:0000256" key="10">
    <source>
        <dbReference type="ARBA" id="ARBA00023121"/>
    </source>
</evidence>
<protein>
    <recommendedName>
        <fullName evidence="14">SMP-LTD domain-containing protein</fullName>
    </recommendedName>
</protein>
<keyword evidence="5" id="KW-0479">Metal-binding</keyword>
<dbReference type="GO" id="GO:0006869">
    <property type="term" value="P:lipid transport"/>
    <property type="evidence" value="ECO:0007669"/>
    <property type="project" value="UniProtKB-KW"/>
</dbReference>
<sequence length="707" mass="78568">MCQKLPLHETAGPTSNRTRPSIKRTQNNKEFHRIPRSHVSVRIPTKQKHSSVRRKVLVKALCENQGFDGLNEAYLSRTIEASCSSVDKMYHFLPNFLGMTPTSPLSVVDTPYDLIPLFNNVLALVVGFVAGAVFVGLQMSIKQTKRTMQSNTRQALAEISILDEEEIRELLGELPSWLAFDKFERGGWINKVVSAAWPYLDEATSNVIVGVLDPILQATRPSFLTTLRFERFSFGSVPATIEGVKVYENTGDAVEIDLQVFWAGDPNVILGVRAAQDTLAVPVSLTEIQCKFTLRLIFAPLIGKFPCFGALTITLTEEPELDFDLRVVGGDITLLPGLAQPLRTYIKALICSYLVWPRCITVPIPGTGYSLPAMIDNSRTGLLQIEALSHDALSDNPGELGLEVCWPGTDIIEEERVKALPDGMMLTSKPISLLVNDARRQVLRLKWYSSIVQGDIADQELELQSEATVVLDDLVRLSLFNEAAIDDIKGNWGPVTIAVELDPVDLKSTVAVVDKRFQRINSLTRKTKSVLSTVWNSVKGVQSTKRAREKRKEQRNVDQSSLLNETPTLKRKSGAKIVQLTLRYQPLKSSMDVPQAIEDQTVHTLVDGYRASSVHSIETQVTRRNQVHRVLKSDQSIAPSTLIEQMSNTSVYFARVEADVSQALERVQNLSSSQKQQLESIVKEANQSLTRASAIRNATSFESSDED</sequence>
<evidence type="ECO:0000256" key="12">
    <source>
        <dbReference type="SAM" id="MobiDB-lite"/>
    </source>
</evidence>
<evidence type="ECO:0000256" key="1">
    <source>
        <dbReference type="ARBA" id="ARBA00004167"/>
    </source>
</evidence>
<dbReference type="PANTHER" id="PTHR10774">
    <property type="entry name" value="EXTENDED SYNAPTOTAGMIN-RELATED"/>
    <property type="match status" value="1"/>
</dbReference>
<evidence type="ECO:0000256" key="9">
    <source>
        <dbReference type="ARBA" id="ARBA00023055"/>
    </source>
</evidence>
<keyword evidence="3" id="KW-0813">Transport</keyword>
<evidence type="ECO:0000256" key="6">
    <source>
        <dbReference type="ARBA" id="ARBA00022737"/>
    </source>
</evidence>
<gene>
    <name evidence="15" type="ORF">OMED0936_LOCUS506</name>
</gene>
<keyword evidence="11 13" id="KW-0472">Membrane</keyword>
<comment type="similarity">
    <text evidence="2">Belongs to the synaptotagmin family.</text>
</comment>
<evidence type="ECO:0000313" key="15">
    <source>
        <dbReference type="EMBL" id="CAD8727589.1"/>
    </source>
</evidence>
<feature type="transmembrane region" description="Helical" evidence="13">
    <location>
        <begin position="117"/>
        <end position="137"/>
    </location>
</feature>
<feature type="region of interest" description="Disordered" evidence="12">
    <location>
        <begin position="542"/>
        <end position="566"/>
    </location>
</feature>
<feature type="domain" description="SMP-LTD" evidence="14">
    <location>
        <begin position="182"/>
        <end position="365"/>
    </location>
</feature>
<dbReference type="AlphaFoldDB" id="A0A6U0CGP9"/>
<keyword evidence="8 13" id="KW-1133">Transmembrane helix</keyword>
<dbReference type="CDD" id="cd21677">
    <property type="entry name" value="SMP_SYT"/>
    <property type="match status" value="1"/>
</dbReference>
<evidence type="ECO:0000256" key="5">
    <source>
        <dbReference type="ARBA" id="ARBA00022723"/>
    </source>
</evidence>
<dbReference type="Pfam" id="PF17047">
    <property type="entry name" value="SMP_LBD"/>
    <property type="match status" value="1"/>
</dbReference>
<evidence type="ECO:0000256" key="11">
    <source>
        <dbReference type="ARBA" id="ARBA00023136"/>
    </source>
</evidence>
<keyword evidence="4 13" id="KW-0812">Transmembrane</keyword>
<evidence type="ECO:0000256" key="4">
    <source>
        <dbReference type="ARBA" id="ARBA00022692"/>
    </source>
</evidence>
<dbReference type="PANTHER" id="PTHR10774:SF190">
    <property type="entry name" value="C2 CALCIUM_LIPID-BINDING ENDONUCLEASE_EXONUCLEASE_PHOSPHATASE-RELATED"/>
    <property type="match status" value="1"/>
</dbReference>
<keyword evidence="6" id="KW-0677">Repeat</keyword>
<dbReference type="InterPro" id="IPR031468">
    <property type="entry name" value="SMP_LBD"/>
</dbReference>
<comment type="subcellular location">
    <subcellularLocation>
        <location evidence="1">Membrane</location>
        <topology evidence="1">Single-pass membrane protein</topology>
    </subcellularLocation>
</comment>
<dbReference type="GO" id="GO:0005783">
    <property type="term" value="C:endoplasmic reticulum"/>
    <property type="evidence" value="ECO:0007669"/>
    <property type="project" value="TreeGrafter"/>
</dbReference>
<feature type="compositionally biased region" description="Polar residues" evidence="12">
    <location>
        <begin position="557"/>
        <end position="566"/>
    </location>
</feature>
<keyword evidence="9" id="KW-0445">Lipid transport</keyword>
<dbReference type="InterPro" id="IPR045050">
    <property type="entry name" value="Synaptotagmin_plant"/>
</dbReference>
<evidence type="ECO:0000256" key="13">
    <source>
        <dbReference type="SAM" id="Phobius"/>
    </source>
</evidence>
<name>A0A6U0CGP9_9CHLO</name>
<keyword evidence="10" id="KW-0446">Lipid-binding</keyword>
<dbReference type="GO" id="GO:0046872">
    <property type="term" value="F:metal ion binding"/>
    <property type="evidence" value="ECO:0007669"/>
    <property type="project" value="UniProtKB-KW"/>
</dbReference>
<accession>A0A6U0CGP9</accession>
<dbReference type="EMBL" id="HBFF01000639">
    <property type="protein sequence ID" value="CAD8727589.1"/>
    <property type="molecule type" value="Transcribed_RNA"/>
</dbReference>